<evidence type="ECO:0000313" key="1">
    <source>
        <dbReference type="EMBL" id="MEN5376612.1"/>
    </source>
</evidence>
<dbReference type="InterPro" id="IPR010870">
    <property type="entry name" value="Porin_O/P"/>
</dbReference>
<dbReference type="RefSeq" id="WP_168127708.1">
    <property type="nucleotide sequence ID" value="NZ_JBDJLH010000003.1"/>
</dbReference>
<dbReference type="EMBL" id="JBDJNQ010000002">
    <property type="protein sequence ID" value="MEN5376612.1"/>
    <property type="molecule type" value="Genomic_DNA"/>
</dbReference>
<dbReference type="Proteomes" id="UP001409291">
    <property type="component" value="Unassembled WGS sequence"/>
</dbReference>
<gene>
    <name evidence="1" type="ORF">ABE541_04990</name>
</gene>
<organism evidence="1 2">
    <name type="scientific">Sphingobacterium kitahiroshimense</name>
    <dbReference type="NCBI Taxonomy" id="470446"/>
    <lineage>
        <taxon>Bacteria</taxon>
        <taxon>Pseudomonadati</taxon>
        <taxon>Bacteroidota</taxon>
        <taxon>Sphingobacteriia</taxon>
        <taxon>Sphingobacteriales</taxon>
        <taxon>Sphingobacteriaceae</taxon>
        <taxon>Sphingobacterium</taxon>
    </lineage>
</organism>
<name>A0ABV0BT98_9SPHI</name>
<sequence>MNIRALIATTLFFFPAISLLVTAQERPAALLIEQEADSLKSKEPARADLFKLDVLLRAGLNVESMGDNERSNKVNLDEARILLHGDYNDQLSYRVRFRLNRPFTPTSQDNASRALDMAYIKYKFGKDYKWSVTAGKQSALVGSYEFENNPIYEFMFTDYVDRILNLFVVGGTLSYEPNPDHSLNVQVYNTINDSFVDLHTKNGYAMGDLKASKTPIGAYATWIGSFWNKKISTKWSYNISQFAQNKTNHGISLANKFKTDKDMLYLDLQYSYLAVDHALIASAAMNDFYARTNSDRVLAQDVTYKSIVVRYDRMLTDKWELALKGAYETAGMDKDADIDANFRQNWTYFAALQHKPFKKQDLRFYLGYVGNTVSFDRQFDRAQQQFNRLTLGTYFTIPAL</sequence>
<protein>
    <submittedName>
        <fullName evidence="1">Porin</fullName>
    </submittedName>
</protein>
<evidence type="ECO:0000313" key="2">
    <source>
        <dbReference type="Proteomes" id="UP001409291"/>
    </source>
</evidence>
<proteinExistence type="predicted"/>
<dbReference type="SUPFAM" id="SSF56935">
    <property type="entry name" value="Porins"/>
    <property type="match status" value="1"/>
</dbReference>
<reference evidence="1 2" key="1">
    <citation type="submission" date="2024-04" db="EMBL/GenBank/DDBJ databases">
        <title>WGS of bacteria from Torrens River.</title>
        <authorList>
            <person name="Wyrsch E.R."/>
            <person name="Drigo B."/>
        </authorList>
    </citation>
    <scope>NUCLEOTIDE SEQUENCE [LARGE SCALE GENOMIC DNA]</scope>
    <source>
        <strain evidence="1 2">TWI391</strain>
    </source>
</reference>
<accession>A0ABV0BT98</accession>
<comment type="caution">
    <text evidence="1">The sequence shown here is derived from an EMBL/GenBank/DDBJ whole genome shotgun (WGS) entry which is preliminary data.</text>
</comment>
<dbReference type="Pfam" id="PF07396">
    <property type="entry name" value="Porin_O_P"/>
    <property type="match status" value="1"/>
</dbReference>
<keyword evidence="2" id="KW-1185">Reference proteome</keyword>